<feature type="domain" description="THIF-type NAD/FAD binding fold" evidence="1">
    <location>
        <begin position="58"/>
        <end position="273"/>
    </location>
</feature>
<organism evidence="2 3">
    <name type="scientific">Pseudodesulfovibrio senegalensis</name>
    <dbReference type="NCBI Taxonomy" id="1721087"/>
    <lineage>
        <taxon>Bacteria</taxon>
        <taxon>Pseudomonadati</taxon>
        <taxon>Thermodesulfobacteriota</taxon>
        <taxon>Desulfovibrionia</taxon>
        <taxon>Desulfovibrionales</taxon>
        <taxon>Desulfovibrionaceae</taxon>
    </lineage>
</organism>
<dbReference type="OrthoDB" id="9804286at2"/>
<dbReference type="GO" id="GO:0061503">
    <property type="term" value="F:tRNA threonylcarbamoyladenosine dehydratase"/>
    <property type="evidence" value="ECO:0007669"/>
    <property type="project" value="TreeGrafter"/>
</dbReference>
<dbReference type="InterPro" id="IPR000594">
    <property type="entry name" value="ThiF_NAD_FAD-bd"/>
</dbReference>
<evidence type="ECO:0000313" key="2">
    <source>
        <dbReference type="EMBL" id="KAB1443623.1"/>
    </source>
</evidence>
<dbReference type="SUPFAM" id="SSF69572">
    <property type="entry name" value="Activating enzymes of the ubiquitin-like proteins"/>
    <property type="match status" value="1"/>
</dbReference>
<dbReference type="RefSeq" id="WP_151149996.1">
    <property type="nucleotide sequence ID" value="NZ_WAIE01000001.1"/>
</dbReference>
<dbReference type="GO" id="GO:0008641">
    <property type="term" value="F:ubiquitin-like modifier activating enzyme activity"/>
    <property type="evidence" value="ECO:0007669"/>
    <property type="project" value="InterPro"/>
</dbReference>
<protein>
    <submittedName>
        <fullName evidence="2">HesA/MoeB/ThiF family protein</fullName>
    </submittedName>
</protein>
<keyword evidence="3" id="KW-1185">Reference proteome</keyword>
<dbReference type="GO" id="GO:0061504">
    <property type="term" value="P:cyclic threonylcarbamoyladenosine biosynthetic process"/>
    <property type="evidence" value="ECO:0007669"/>
    <property type="project" value="TreeGrafter"/>
</dbReference>
<dbReference type="AlphaFoldDB" id="A0A6N6N6U8"/>
<gene>
    <name evidence="2" type="ORF">F8A88_05125</name>
</gene>
<dbReference type="InterPro" id="IPR035985">
    <property type="entry name" value="Ubiquitin-activating_enz"/>
</dbReference>
<evidence type="ECO:0000313" key="3">
    <source>
        <dbReference type="Proteomes" id="UP000438699"/>
    </source>
</evidence>
<dbReference type="InterPro" id="IPR045886">
    <property type="entry name" value="ThiF/MoeB/HesA"/>
</dbReference>
<reference evidence="2 3" key="1">
    <citation type="journal article" date="2017" name="Int. J. Syst. Evol. Microbiol.">
        <title>Desulfovibrio senegalensis sp. nov., a mesophilic sulfate reducer isolated from marine sediment.</title>
        <authorList>
            <person name="Thioye A."/>
            <person name="Gam Z.B.A."/>
            <person name="Mbengue M."/>
            <person name="Cayol J.L."/>
            <person name="Joseph-Bartoli M."/>
            <person name="Toure-Kane C."/>
            <person name="Labat M."/>
        </authorList>
    </citation>
    <scope>NUCLEOTIDE SEQUENCE [LARGE SCALE GENOMIC DNA]</scope>
    <source>
        <strain evidence="2 3">DSM 101509</strain>
    </source>
</reference>
<comment type="caution">
    <text evidence="2">The sequence shown here is derived from an EMBL/GenBank/DDBJ whole genome shotgun (WGS) entry which is preliminary data.</text>
</comment>
<name>A0A6N6N6U8_9BACT</name>
<dbReference type="EMBL" id="WAIE01000001">
    <property type="protein sequence ID" value="KAB1443623.1"/>
    <property type="molecule type" value="Genomic_DNA"/>
</dbReference>
<sequence length="277" mass="29544">MDAHAQLDGLIQKLSNDTNSDSRELVPESVMHIAGQTGLQGWQIEARSLELGITPSRYKRNAQAMDATGQTQLLNSRVAVVGLGGLGGIAVETLARAGVGRIRAADHDSFEPSNLNRQALATMDTLSMTKAETARRRLSAINPSVAFEALAQQLTNESLDDFLRDADVVIDALGGLEMRLPLEQAAARNNIPMVSGALAGWTGYVAVVMPGQSGPAHFMGTDNAAEEWLGCPVTTVNVISSIMIHECIRLLCTGKSPLSGRMLIVDLNTLTQEIVTI</sequence>
<accession>A0A6N6N6U8</accession>
<dbReference type="Gene3D" id="3.40.50.720">
    <property type="entry name" value="NAD(P)-binding Rossmann-like Domain"/>
    <property type="match status" value="1"/>
</dbReference>
<evidence type="ECO:0000259" key="1">
    <source>
        <dbReference type="Pfam" id="PF00899"/>
    </source>
</evidence>
<proteinExistence type="predicted"/>
<dbReference type="Pfam" id="PF00899">
    <property type="entry name" value="ThiF"/>
    <property type="match status" value="1"/>
</dbReference>
<dbReference type="PANTHER" id="PTHR43267">
    <property type="entry name" value="TRNA THREONYLCARBAMOYLADENOSINE DEHYDRATASE"/>
    <property type="match status" value="1"/>
</dbReference>
<dbReference type="PANTHER" id="PTHR43267:SF1">
    <property type="entry name" value="TRNA THREONYLCARBAMOYLADENOSINE DEHYDRATASE"/>
    <property type="match status" value="1"/>
</dbReference>
<dbReference type="Proteomes" id="UP000438699">
    <property type="component" value="Unassembled WGS sequence"/>
</dbReference>